<dbReference type="InterPro" id="IPR011009">
    <property type="entry name" value="Kinase-like_dom_sf"/>
</dbReference>
<evidence type="ECO:0000313" key="9">
    <source>
        <dbReference type="Proteomes" id="UP000316079"/>
    </source>
</evidence>
<dbReference type="GO" id="GO:0004674">
    <property type="term" value="F:protein serine/threonine kinase activity"/>
    <property type="evidence" value="ECO:0007669"/>
    <property type="project" value="UniProtKB-KW"/>
</dbReference>
<evidence type="ECO:0000256" key="6">
    <source>
        <dbReference type="ARBA" id="ARBA00022840"/>
    </source>
</evidence>
<evidence type="ECO:0000256" key="2">
    <source>
        <dbReference type="ARBA" id="ARBA00022527"/>
    </source>
</evidence>
<dbReference type="SUPFAM" id="SSF56112">
    <property type="entry name" value="Protein kinase-like (PK-like)"/>
    <property type="match status" value="1"/>
</dbReference>
<dbReference type="InterPro" id="IPR000719">
    <property type="entry name" value="Prot_kinase_dom"/>
</dbReference>
<keyword evidence="4" id="KW-0547">Nucleotide-binding</keyword>
<evidence type="ECO:0000259" key="7">
    <source>
        <dbReference type="PROSITE" id="PS50011"/>
    </source>
</evidence>
<proteinExistence type="predicted"/>
<reference evidence="8 9" key="1">
    <citation type="journal article" date="2019" name="Sci. Data">
        <title>Hybrid genome assembly and annotation of Danionella translucida.</title>
        <authorList>
            <person name="Kadobianskyi M."/>
            <person name="Schulze L."/>
            <person name="Schuelke M."/>
            <person name="Judkewitz B."/>
        </authorList>
    </citation>
    <scope>NUCLEOTIDE SEQUENCE [LARGE SCALE GENOMIC DNA]</scope>
    <source>
        <strain evidence="8 9">Bolton</strain>
    </source>
</reference>
<evidence type="ECO:0000256" key="4">
    <source>
        <dbReference type="ARBA" id="ARBA00022741"/>
    </source>
</evidence>
<dbReference type="GO" id="GO:0035556">
    <property type="term" value="P:intracellular signal transduction"/>
    <property type="evidence" value="ECO:0007669"/>
    <property type="project" value="TreeGrafter"/>
</dbReference>
<keyword evidence="3" id="KW-0808">Transferase</keyword>
<dbReference type="PANTHER" id="PTHR24346">
    <property type="entry name" value="MAP/MICROTUBULE AFFINITY-REGULATING KINASE"/>
    <property type="match status" value="1"/>
</dbReference>
<dbReference type="PROSITE" id="PS50011">
    <property type="entry name" value="PROTEIN_KINASE_DOM"/>
    <property type="match status" value="1"/>
</dbReference>
<sequence>MFDLLQGLWLHYELLLGYICFRSIWLSAVRAKPTACGGTDIWSLGVILFMLVCGQPPFQEANDSETLTMIMDCKYTVPAHVSNACKE</sequence>
<keyword evidence="9" id="KW-1185">Reference proteome</keyword>
<evidence type="ECO:0000256" key="3">
    <source>
        <dbReference type="ARBA" id="ARBA00022679"/>
    </source>
</evidence>
<protein>
    <recommendedName>
        <fullName evidence="1">non-specific serine/threonine protein kinase</fullName>
        <ecNumber evidence="1">2.7.11.1</ecNumber>
    </recommendedName>
</protein>
<comment type="caution">
    <text evidence="8">The sequence shown here is derived from an EMBL/GenBank/DDBJ whole genome shotgun (WGS) entry which is preliminary data.</text>
</comment>
<evidence type="ECO:0000256" key="5">
    <source>
        <dbReference type="ARBA" id="ARBA00022777"/>
    </source>
</evidence>
<dbReference type="EC" id="2.7.11.1" evidence="1"/>
<dbReference type="GO" id="GO:0005737">
    <property type="term" value="C:cytoplasm"/>
    <property type="evidence" value="ECO:0007669"/>
    <property type="project" value="TreeGrafter"/>
</dbReference>
<dbReference type="EMBL" id="SRMA01024246">
    <property type="protein sequence ID" value="TRZ00812.1"/>
    <property type="molecule type" value="Genomic_DNA"/>
</dbReference>
<dbReference type="AlphaFoldDB" id="A0A553RF57"/>
<dbReference type="PANTHER" id="PTHR24346:SF90">
    <property type="entry name" value="SNF RELATED KINASE"/>
    <property type="match status" value="1"/>
</dbReference>
<keyword evidence="2" id="KW-0723">Serine/threonine-protein kinase</keyword>
<accession>A0A553RF57</accession>
<keyword evidence="5" id="KW-0418">Kinase</keyword>
<dbReference type="Proteomes" id="UP000316079">
    <property type="component" value="Unassembled WGS sequence"/>
</dbReference>
<keyword evidence="6" id="KW-0067">ATP-binding</keyword>
<dbReference type="OrthoDB" id="942095at2759"/>
<organism evidence="8 9">
    <name type="scientific">Danionella cerebrum</name>
    <dbReference type="NCBI Taxonomy" id="2873325"/>
    <lineage>
        <taxon>Eukaryota</taxon>
        <taxon>Metazoa</taxon>
        <taxon>Chordata</taxon>
        <taxon>Craniata</taxon>
        <taxon>Vertebrata</taxon>
        <taxon>Euteleostomi</taxon>
        <taxon>Actinopterygii</taxon>
        <taxon>Neopterygii</taxon>
        <taxon>Teleostei</taxon>
        <taxon>Ostariophysi</taxon>
        <taxon>Cypriniformes</taxon>
        <taxon>Danionidae</taxon>
        <taxon>Danioninae</taxon>
        <taxon>Danionella</taxon>
    </lineage>
</organism>
<name>A0A553RF57_9TELE</name>
<feature type="domain" description="Protein kinase" evidence="7">
    <location>
        <begin position="1"/>
        <end position="87"/>
    </location>
</feature>
<dbReference type="Gene3D" id="1.10.510.10">
    <property type="entry name" value="Transferase(Phosphotransferase) domain 1"/>
    <property type="match status" value="1"/>
</dbReference>
<evidence type="ECO:0000313" key="8">
    <source>
        <dbReference type="EMBL" id="TRZ00812.1"/>
    </source>
</evidence>
<gene>
    <name evidence="8" type="ORF">DNTS_030425</name>
</gene>
<dbReference type="GO" id="GO:0005524">
    <property type="term" value="F:ATP binding"/>
    <property type="evidence" value="ECO:0007669"/>
    <property type="project" value="UniProtKB-KW"/>
</dbReference>
<evidence type="ECO:0000256" key="1">
    <source>
        <dbReference type="ARBA" id="ARBA00012513"/>
    </source>
</evidence>